<dbReference type="GO" id="GO:0008168">
    <property type="term" value="F:methyltransferase activity"/>
    <property type="evidence" value="ECO:0007669"/>
    <property type="project" value="UniProtKB-KW"/>
</dbReference>
<dbReference type="SUPFAM" id="SSF53335">
    <property type="entry name" value="S-adenosyl-L-methionine-dependent methyltransferases"/>
    <property type="match status" value="1"/>
</dbReference>
<feature type="region of interest" description="Disordered" evidence="1">
    <location>
        <begin position="1"/>
        <end position="22"/>
    </location>
</feature>
<dbReference type="RefSeq" id="WP_206963131.1">
    <property type="nucleotide sequence ID" value="NZ_BAAAJJ010000028.1"/>
</dbReference>
<name>A0A939F6Y8_9ACTN</name>
<dbReference type="InterPro" id="IPR036390">
    <property type="entry name" value="WH_DNA-bd_sf"/>
</dbReference>
<reference evidence="2" key="1">
    <citation type="submission" date="2021-03" db="EMBL/GenBank/DDBJ databases">
        <title>Streptomyces poriferae sp. nov., a novel marine sponge-derived Actinobacteria species with anti-MRSA activity.</title>
        <authorList>
            <person name="Sandoval-Powers M."/>
            <person name="Kralova S."/>
            <person name="Nguyen G.-S."/>
            <person name="Fawwal D."/>
            <person name="Degnes K."/>
            <person name="Klinkenberg G."/>
            <person name="Sletta H."/>
            <person name="Wentzel A."/>
            <person name="Liles M.R."/>
        </authorList>
    </citation>
    <scope>NUCLEOTIDE SEQUENCE</scope>
    <source>
        <strain evidence="2">DSM 41794</strain>
    </source>
</reference>
<evidence type="ECO:0000313" key="3">
    <source>
        <dbReference type="Proteomes" id="UP000664167"/>
    </source>
</evidence>
<accession>A0A939F6Y8</accession>
<evidence type="ECO:0000313" key="2">
    <source>
        <dbReference type="EMBL" id="MBO0513711.1"/>
    </source>
</evidence>
<comment type="caution">
    <text evidence="2">The sequence shown here is derived from an EMBL/GenBank/DDBJ whole genome shotgun (WGS) entry which is preliminary data.</text>
</comment>
<keyword evidence="2" id="KW-0808">Transferase</keyword>
<dbReference type="Pfam" id="PF13578">
    <property type="entry name" value="Methyltransf_24"/>
    <property type="match status" value="1"/>
</dbReference>
<dbReference type="GO" id="GO:0032259">
    <property type="term" value="P:methylation"/>
    <property type="evidence" value="ECO:0007669"/>
    <property type="project" value="UniProtKB-KW"/>
</dbReference>
<protein>
    <submittedName>
        <fullName evidence="2">Class I SAM-dependent methyltransferase</fullName>
    </submittedName>
</protein>
<gene>
    <name evidence="2" type="ORF">J0695_18150</name>
</gene>
<dbReference type="Gene3D" id="1.10.10.10">
    <property type="entry name" value="Winged helix-like DNA-binding domain superfamily/Winged helix DNA-binding domain"/>
    <property type="match status" value="1"/>
</dbReference>
<dbReference type="EMBL" id="JAFLRJ010000160">
    <property type="protein sequence ID" value="MBO0513711.1"/>
    <property type="molecule type" value="Genomic_DNA"/>
</dbReference>
<dbReference type="SUPFAM" id="SSF46785">
    <property type="entry name" value="Winged helix' DNA-binding domain"/>
    <property type="match status" value="1"/>
</dbReference>
<organism evidence="2 3">
    <name type="scientific">Streptomyces beijiangensis</name>
    <dbReference type="NCBI Taxonomy" id="163361"/>
    <lineage>
        <taxon>Bacteria</taxon>
        <taxon>Bacillati</taxon>
        <taxon>Actinomycetota</taxon>
        <taxon>Actinomycetes</taxon>
        <taxon>Kitasatosporales</taxon>
        <taxon>Streptomycetaceae</taxon>
        <taxon>Streptomyces</taxon>
    </lineage>
</organism>
<dbReference type="Proteomes" id="UP000664167">
    <property type="component" value="Unassembled WGS sequence"/>
</dbReference>
<keyword evidence="2" id="KW-0489">Methyltransferase</keyword>
<proteinExistence type="predicted"/>
<dbReference type="Gene3D" id="3.40.50.150">
    <property type="entry name" value="Vaccinia Virus protein VP39"/>
    <property type="match status" value="1"/>
</dbReference>
<keyword evidence="3" id="KW-1185">Reference proteome</keyword>
<dbReference type="InterPro" id="IPR036388">
    <property type="entry name" value="WH-like_DNA-bd_sf"/>
</dbReference>
<dbReference type="AlphaFoldDB" id="A0A939F6Y8"/>
<evidence type="ECO:0000256" key="1">
    <source>
        <dbReference type="SAM" id="MobiDB-lite"/>
    </source>
</evidence>
<sequence length="353" mass="37234">MHDPADEALSALTRPGMGTENAGPVLRALTRMARPRTVVEVGAGSSTLHLLLGLRDARAEAAADRRLFGGEVTNDERTSVLHPRSALDDYAPRLLVVDDISVAGTSAHQVSDAARALGLDDMLTFVERDFFGLTDQELDAWGPLDLVWLDAGTQADDAGFLTSLWPRVTPGGTVVLHEPYLATTAATPSGRVACRVVPTPLLQELRRQGAVSADGFDVLTLSEPHKHRQTGLLLLRKHAGWERDRGGPFAGELEALGETSAAEVPRLGPAPAPASGGAGEPGGRIVAALADGVRRTVYSAVVLRSDTTQGIAQRLGTPSGRCAQALTALEEAGLVTYDGDRWSAGDDVWRPAP</sequence>
<dbReference type="InterPro" id="IPR029063">
    <property type="entry name" value="SAM-dependent_MTases_sf"/>
</dbReference>